<dbReference type="Gene3D" id="3.40.50.2000">
    <property type="entry name" value="Glycogen Phosphorylase B"/>
    <property type="match status" value="1"/>
</dbReference>
<name>Q630W8_BACCZ</name>
<dbReference type="AlphaFoldDB" id="Q630W8"/>
<dbReference type="Proteomes" id="UP000002612">
    <property type="component" value="Chromosome"/>
</dbReference>
<evidence type="ECO:0000313" key="2">
    <source>
        <dbReference type="EMBL" id="AAU15300.1"/>
    </source>
</evidence>
<feature type="domain" description="Spore protein YkvP/CgeB glycosyl transferase-like" evidence="1">
    <location>
        <begin position="393"/>
        <end position="510"/>
    </location>
</feature>
<dbReference type="SUPFAM" id="SSF53756">
    <property type="entry name" value="UDP-Glycosyltransferase/glycogen phosphorylase"/>
    <property type="match status" value="1"/>
</dbReference>
<protein>
    <recommendedName>
        <fullName evidence="1">Spore protein YkvP/CgeB glycosyl transferase-like domain-containing protein</fullName>
    </recommendedName>
</protein>
<reference evidence="3" key="1">
    <citation type="journal article" date="2006" name="J. Bacteriol.">
        <title>Pathogenomic sequence analysis of Bacillus cereus and Bacillus thuringiensis isolates closely related to Bacillus anthracis.</title>
        <authorList>
            <person name="Han C.S."/>
            <person name="Xie G."/>
            <person name="Challacombe J.F."/>
            <person name="Altherr M.R."/>
            <person name="Bhotika S.S."/>
            <person name="Brown N."/>
            <person name="Bruce D."/>
            <person name="Campbell C.S."/>
            <person name="Campbell M.L."/>
            <person name="Chen J."/>
            <person name="Chertkov O."/>
            <person name="Cleland C."/>
            <person name="Dimitrijevic M."/>
            <person name="Doggett N.A."/>
            <person name="Fawcett J.J."/>
            <person name="Glavina T."/>
            <person name="Goodwin L.A."/>
            <person name="Green L.D."/>
            <person name="Hill K.K."/>
            <person name="Hitchcock P."/>
            <person name="Jackson P.J."/>
            <person name="Keim P."/>
            <person name="Kewalramani A.R."/>
            <person name="Longmire J."/>
            <person name="Lucas S."/>
            <person name="Malfatti S."/>
            <person name="McMurry K."/>
            <person name="Meincke L.J."/>
            <person name="Misra M."/>
            <person name="Moseman B.L."/>
            <person name="Mundt M."/>
            <person name="Munk A.C."/>
            <person name="Okinaka R.T."/>
            <person name="Parson-Quintana B."/>
            <person name="Reilly L.P."/>
            <person name="Richardson P."/>
            <person name="Robinson D.L."/>
            <person name="Rubin E."/>
            <person name="Saunders E."/>
            <person name="Tapia R."/>
            <person name="Tesmer J.G."/>
            <person name="Thayer N."/>
            <person name="Thompson L.S."/>
            <person name="Tice H."/>
            <person name="Ticknor L.O."/>
            <person name="Wills P.L."/>
            <person name="Brettin T.S."/>
            <person name="Gilna P."/>
        </authorList>
    </citation>
    <scope>NUCLEOTIDE SEQUENCE [LARGE SCALE GENOMIC DNA]</scope>
    <source>
        <strain evidence="3">ZK / E33L</strain>
    </source>
</reference>
<dbReference type="Pfam" id="PF13524">
    <property type="entry name" value="Glyco_trans_1_2"/>
    <property type="match status" value="1"/>
</dbReference>
<sequence>MEKLFLERLKDISKEKAYGKQRLMSLNNDNQNLGAVTETHQLILKEQDFQTYDQIQIQNQECGVMMNSSLPIDRHQYADYNNDSGSSNLFKYFYENQKKQVELICRGFISGNCSVEVHVIFSKQDGVKLGTIKVNIDETAHFIVPKLESNDQVKITIRLKRPGKVYLHNFLFVAREKEREIQLLKRKNSIKKIKDLNVIFIADEFTTRAFEPEFNLIKITPDNWENEVLDTSPDLFFCESAWLGNNGLWQNKVGTGGPRNNQILLRVLDWCKSRGIPSVFWNKEDPFHFNAFVDTAKCFDFVFTTDFNSIEKYKMAGCKEVFVFPFGAQPKYHNPIESFERKEKVVFAGAYYGEKFPERKRVMDNMINISGQYGIEIFDRNYENPNSPNQFPEYFQKYIMGNLKGDEIDIAYKGYKVSLNVNSIVDSPTMFSRRVFELLASNTPVVSSESFGVKNLLGDLVINSSDYEELREGIQLLFEDDKFYKEIRLKGLREVLSNHTYENRIANMLDCIGFEYQSTVRTVTVIGVVKSQEDYKKLMKQFNRQVLEKKKLIILLDIFEGYLDIFNQNNNGLIHTYLIDYMHHYKSISEIIDTEYYAPFNLQNYYDKHYLTDMMLATLYTEKTNIVKNQGIEYSYVTGGRIDQSLIYKECTKLIKPLEFIESLIAQSNELMKDSFRYGVRFFNIDNGNLVLNRQGKNKKEKSKNI</sequence>
<evidence type="ECO:0000259" key="1">
    <source>
        <dbReference type="Pfam" id="PF13524"/>
    </source>
</evidence>
<evidence type="ECO:0000313" key="3">
    <source>
        <dbReference type="Proteomes" id="UP000002612"/>
    </source>
</evidence>
<dbReference type="EMBL" id="CP000001">
    <property type="protein sequence ID" value="AAU15300.1"/>
    <property type="molecule type" value="Genomic_DNA"/>
</dbReference>
<dbReference type="RefSeq" id="WP_000413038.1">
    <property type="nucleotide sequence ID" value="NC_006274.1"/>
</dbReference>
<accession>Q630W8</accession>
<dbReference type="KEGG" id="bcz:BCE33L4980"/>
<organism evidence="2 3">
    <name type="scientific">Bacillus cereus (strain ZK / E33L)</name>
    <dbReference type="NCBI Taxonomy" id="288681"/>
    <lineage>
        <taxon>Bacteria</taxon>
        <taxon>Bacillati</taxon>
        <taxon>Bacillota</taxon>
        <taxon>Bacilli</taxon>
        <taxon>Bacillales</taxon>
        <taxon>Bacillaceae</taxon>
        <taxon>Bacillus</taxon>
        <taxon>Bacillus cereus group</taxon>
    </lineage>
</organism>
<gene>
    <name evidence="2" type="ordered locus">BCE33L4980</name>
</gene>
<dbReference type="InterPro" id="IPR055259">
    <property type="entry name" value="YkvP/CgeB_Glyco_trans-like"/>
</dbReference>
<dbReference type="PATRIC" id="fig|288681.22.peg.367"/>
<proteinExistence type="predicted"/>